<organism evidence="2 3">
    <name type="scientific">Roridomyces roridus</name>
    <dbReference type="NCBI Taxonomy" id="1738132"/>
    <lineage>
        <taxon>Eukaryota</taxon>
        <taxon>Fungi</taxon>
        <taxon>Dikarya</taxon>
        <taxon>Basidiomycota</taxon>
        <taxon>Agaricomycotina</taxon>
        <taxon>Agaricomycetes</taxon>
        <taxon>Agaricomycetidae</taxon>
        <taxon>Agaricales</taxon>
        <taxon>Marasmiineae</taxon>
        <taxon>Mycenaceae</taxon>
        <taxon>Roridomyces</taxon>
    </lineage>
</organism>
<sequence>MPPLLSLPQDILLEILTLLEPKDVLLLSQTCRGLHQYTLNDYVWHRLADKCDLPLDTHADLQNIPGPILQTIVTNALRVDLNWRRPISRLKKLTRVDEDTLNVHQIQFIFSQWLIVLRRSVSAASLSVWRVGHIPTPYRASFLDIPADTVPLKFSAAIQNGSEKVLIALISNTKPSGTLLSVYSVPLNSKTDDGFTPPRALSTVHRLEADGRFCEVHACGDMVAVAIFINTSAYRILFLNWVTGAQYIIDPQLSEQYTQLHFKLLPKHLVFAGVRSPSTLVLRIHDMTEGPMSLSTPDTEYEAETAIVDDYEFPADSARTSSHISLISFHSLVQRRGGDYIFHFPLRGSGHKLPSFVYPFHTHASASAEIVRLGETGRRAVWLERRWTNDEFTLMKAIFSTDERKPVVVAPLLARHTALPFELNTAVHSGELYLLEF</sequence>
<accession>A0AAD7CJ44</accession>
<gene>
    <name evidence="2" type="ORF">FB45DRAFT_887509</name>
</gene>
<reference evidence="2" key="1">
    <citation type="submission" date="2023-03" db="EMBL/GenBank/DDBJ databases">
        <title>Massive genome expansion in bonnet fungi (Mycena s.s.) driven by repeated elements and novel gene families across ecological guilds.</title>
        <authorList>
            <consortium name="Lawrence Berkeley National Laboratory"/>
            <person name="Harder C.B."/>
            <person name="Miyauchi S."/>
            <person name="Viragh M."/>
            <person name="Kuo A."/>
            <person name="Thoen E."/>
            <person name="Andreopoulos B."/>
            <person name="Lu D."/>
            <person name="Skrede I."/>
            <person name="Drula E."/>
            <person name="Henrissat B."/>
            <person name="Morin E."/>
            <person name="Kohler A."/>
            <person name="Barry K."/>
            <person name="LaButti K."/>
            <person name="Morin E."/>
            <person name="Salamov A."/>
            <person name="Lipzen A."/>
            <person name="Mereny Z."/>
            <person name="Hegedus B."/>
            <person name="Baldrian P."/>
            <person name="Stursova M."/>
            <person name="Weitz H."/>
            <person name="Taylor A."/>
            <person name="Grigoriev I.V."/>
            <person name="Nagy L.G."/>
            <person name="Martin F."/>
            <person name="Kauserud H."/>
        </authorList>
    </citation>
    <scope>NUCLEOTIDE SEQUENCE</scope>
    <source>
        <strain evidence="2">9284</strain>
    </source>
</reference>
<dbReference type="AlphaFoldDB" id="A0AAD7CJ44"/>
<dbReference type="SUPFAM" id="SSF81383">
    <property type="entry name" value="F-box domain"/>
    <property type="match status" value="1"/>
</dbReference>
<dbReference type="InterPro" id="IPR001810">
    <property type="entry name" value="F-box_dom"/>
</dbReference>
<name>A0AAD7CJ44_9AGAR</name>
<proteinExistence type="predicted"/>
<dbReference type="InterPro" id="IPR036047">
    <property type="entry name" value="F-box-like_dom_sf"/>
</dbReference>
<dbReference type="EMBL" id="JARKIF010000001">
    <property type="protein sequence ID" value="KAJ7650298.1"/>
    <property type="molecule type" value="Genomic_DNA"/>
</dbReference>
<evidence type="ECO:0000313" key="2">
    <source>
        <dbReference type="EMBL" id="KAJ7650298.1"/>
    </source>
</evidence>
<dbReference type="SMART" id="SM00256">
    <property type="entry name" value="FBOX"/>
    <property type="match status" value="1"/>
</dbReference>
<comment type="caution">
    <text evidence="2">The sequence shown here is derived from an EMBL/GenBank/DDBJ whole genome shotgun (WGS) entry which is preliminary data.</text>
</comment>
<keyword evidence="3" id="KW-1185">Reference proteome</keyword>
<dbReference type="Proteomes" id="UP001221142">
    <property type="component" value="Unassembled WGS sequence"/>
</dbReference>
<dbReference type="PROSITE" id="PS50181">
    <property type="entry name" value="FBOX"/>
    <property type="match status" value="1"/>
</dbReference>
<evidence type="ECO:0000259" key="1">
    <source>
        <dbReference type="PROSITE" id="PS50181"/>
    </source>
</evidence>
<feature type="domain" description="F-box" evidence="1">
    <location>
        <begin position="1"/>
        <end position="47"/>
    </location>
</feature>
<dbReference type="Gene3D" id="1.20.1280.50">
    <property type="match status" value="1"/>
</dbReference>
<evidence type="ECO:0000313" key="3">
    <source>
        <dbReference type="Proteomes" id="UP001221142"/>
    </source>
</evidence>
<dbReference type="Pfam" id="PF12937">
    <property type="entry name" value="F-box-like"/>
    <property type="match status" value="1"/>
</dbReference>
<protein>
    <recommendedName>
        <fullName evidence="1">F-box domain-containing protein</fullName>
    </recommendedName>
</protein>